<feature type="transmembrane region" description="Helical" evidence="6">
    <location>
        <begin position="244"/>
        <end position="266"/>
    </location>
</feature>
<gene>
    <name evidence="7" type="ORF">ACFSJT_14945</name>
</gene>
<keyword evidence="2 6" id="KW-0812">Transmembrane</keyword>
<organism evidence="7 8">
    <name type="scientific">Aquimarina celericrescens</name>
    <dbReference type="NCBI Taxonomy" id="1964542"/>
    <lineage>
        <taxon>Bacteria</taxon>
        <taxon>Pseudomonadati</taxon>
        <taxon>Bacteroidota</taxon>
        <taxon>Flavobacteriia</taxon>
        <taxon>Flavobacteriales</taxon>
        <taxon>Flavobacteriaceae</taxon>
        <taxon>Aquimarina</taxon>
    </lineage>
</organism>
<keyword evidence="8" id="KW-1185">Reference proteome</keyword>
<dbReference type="RefSeq" id="WP_378321108.1">
    <property type="nucleotide sequence ID" value="NZ_JBHUHY010000015.1"/>
</dbReference>
<evidence type="ECO:0000256" key="3">
    <source>
        <dbReference type="ARBA" id="ARBA00022989"/>
    </source>
</evidence>
<feature type="region of interest" description="Disordered" evidence="5">
    <location>
        <begin position="1"/>
        <end position="24"/>
    </location>
</feature>
<dbReference type="InterPro" id="IPR023271">
    <property type="entry name" value="Aquaporin-like"/>
</dbReference>
<evidence type="ECO:0000256" key="1">
    <source>
        <dbReference type="ARBA" id="ARBA00004141"/>
    </source>
</evidence>
<feature type="transmembrane region" description="Helical" evidence="6">
    <location>
        <begin position="83"/>
        <end position="103"/>
    </location>
</feature>
<evidence type="ECO:0000313" key="8">
    <source>
        <dbReference type="Proteomes" id="UP001597344"/>
    </source>
</evidence>
<evidence type="ECO:0000313" key="7">
    <source>
        <dbReference type="EMBL" id="MFD2188098.1"/>
    </source>
</evidence>
<sequence length="278" mass="30057">MSTQKSTTKDIPENETQENAPMSHSEILREQVSEALDIYKKTNSSILISSFSAGLEIGFSFILICVMTAFFADDTSSSTVWKINALVYPVGFILVVLGKSMLFTEQTSLLTLPVLNKKSKITDLFRLWSLVIVGNISGGIIISLLAVWVGPKLGVFGLDTVIRISEHVLKPDLLVILVSAVLAGWLMGLLSWLLTSSDSTISRILVIFIITAVIGAVGLHHSIVGNIEVFSGLITSDQITIIDYLSFQITAIIGNAIGGVVFVALLKYKAFAYDSGTI</sequence>
<comment type="caution">
    <text evidence="7">The sequence shown here is derived from an EMBL/GenBank/DDBJ whole genome shotgun (WGS) entry which is preliminary data.</text>
</comment>
<evidence type="ECO:0000256" key="5">
    <source>
        <dbReference type="SAM" id="MobiDB-lite"/>
    </source>
</evidence>
<keyword evidence="4 6" id="KW-0472">Membrane</keyword>
<dbReference type="Proteomes" id="UP001597344">
    <property type="component" value="Unassembled WGS sequence"/>
</dbReference>
<dbReference type="EMBL" id="JBHUHY010000015">
    <property type="protein sequence ID" value="MFD2188098.1"/>
    <property type="molecule type" value="Genomic_DNA"/>
</dbReference>
<feature type="transmembrane region" description="Helical" evidence="6">
    <location>
        <begin position="46"/>
        <end position="71"/>
    </location>
</feature>
<feature type="transmembrane region" description="Helical" evidence="6">
    <location>
        <begin position="173"/>
        <end position="193"/>
    </location>
</feature>
<evidence type="ECO:0000256" key="4">
    <source>
        <dbReference type="ARBA" id="ARBA00023136"/>
    </source>
</evidence>
<protein>
    <submittedName>
        <fullName evidence="7">Formate/nitrite transporter family protein</fullName>
    </submittedName>
</protein>
<keyword evidence="3 6" id="KW-1133">Transmembrane helix</keyword>
<comment type="subcellular location">
    <subcellularLocation>
        <location evidence="1">Membrane</location>
        <topology evidence="1">Multi-pass membrane protein</topology>
    </subcellularLocation>
</comment>
<name>A0ABW5AYN4_9FLAO</name>
<proteinExistence type="predicted"/>
<dbReference type="Gene3D" id="1.20.1080.10">
    <property type="entry name" value="Glycerol uptake facilitator protein"/>
    <property type="match status" value="1"/>
</dbReference>
<dbReference type="PANTHER" id="PTHR30520:SF2">
    <property type="entry name" value="INNER MEMBRANE PROTEIN YFDC"/>
    <property type="match status" value="1"/>
</dbReference>
<accession>A0ABW5AYN4</accession>
<dbReference type="Pfam" id="PF01226">
    <property type="entry name" value="Form_Nir_trans"/>
    <property type="match status" value="1"/>
</dbReference>
<evidence type="ECO:0000256" key="6">
    <source>
        <dbReference type="SAM" id="Phobius"/>
    </source>
</evidence>
<feature type="transmembrane region" description="Helical" evidence="6">
    <location>
        <begin position="124"/>
        <end position="149"/>
    </location>
</feature>
<feature type="transmembrane region" description="Helical" evidence="6">
    <location>
        <begin position="205"/>
        <end position="224"/>
    </location>
</feature>
<reference evidence="8" key="1">
    <citation type="journal article" date="2019" name="Int. J. Syst. Evol. Microbiol.">
        <title>The Global Catalogue of Microorganisms (GCM) 10K type strain sequencing project: providing services to taxonomists for standard genome sequencing and annotation.</title>
        <authorList>
            <consortium name="The Broad Institute Genomics Platform"/>
            <consortium name="The Broad Institute Genome Sequencing Center for Infectious Disease"/>
            <person name="Wu L."/>
            <person name="Ma J."/>
        </authorList>
    </citation>
    <scope>NUCLEOTIDE SEQUENCE [LARGE SCALE GENOMIC DNA]</scope>
    <source>
        <strain evidence="8">DT92</strain>
    </source>
</reference>
<dbReference type="PANTHER" id="PTHR30520">
    <property type="entry name" value="FORMATE TRANSPORTER-RELATED"/>
    <property type="match status" value="1"/>
</dbReference>
<dbReference type="InterPro" id="IPR000292">
    <property type="entry name" value="For/NO2_transpt"/>
</dbReference>
<evidence type="ECO:0000256" key="2">
    <source>
        <dbReference type="ARBA" id="ARBA00022692"/>
    </source>
</evidence>